<sequence>MSRATGNSNAVIEGGASVPNKEENLPVLARVINHLLTPGSSLSPIVWISFNLIMLALFGLWLMFVFAMHDNIHVWAFGFLGLGLTASTNWLMKIIFSSGLDFASQQQREAALSPYAQALKQVALKGVVAIGPSAKEMEIDMYRRGTLPADYRPPVQGKWDDTIERWAYAWQFPAEEEVEDVVTSVERNGKAMQDLLEFGERLASSPPSTVPKSGRRSTTYKVPLAAADQLPLLVPSQKYDLLEGDLNNLSGTPDEEVRPVMAVEQFSQEMNIPIAYLDDESERTNASKELSVIMGGAGLDFTEEGLVVVLSALARQHYYDAARAIFLFAADVGLGPNAEMYKALMKHSSSLGKVNDSMALIEEMKMRGITPRIGNWHELMRSFHNAGDYSAVAQIVDNMKMYANIEPNEVTFALQLRALSKDTSQMNSLAESVQLFDQMENVYGFIAARPHYDALMFSLSQSPVPEMRLRCEELAQKMELMGIPWNATTYLNLIRSAQVVGDVDAVERHLAKMRDDRIPVSMLHLSWAVQAHVQLLIRADYEQMKEQKSDIYAMWLEHMNTCFGIYELVVRRGWEMQAPFINSLLRLCCQTAILSIEHLPDNTRAIGMFEEQANKIWADTFDEWHLKKDVYSYECYIALLAHQQRIDEAEKLFQQMVLQEDLVPSRRTYECLIFMHLSSGEEGGAARALHYLEAMENARIPVRASLLKKIVRVNNAAGYKRDMKRRARRIMQAREEYLARKQEGIEFPLQPSPAAGVVPAEAKAATVVQPLPVPADTTLAWWERWKKTTVSKHELFAEENADGTPKGETFEEKNAALTQLGIDSAFKTPADVPALSKQQLLPKIRQQEGEIAGSLWALDGSELAYPKSGGGPEGWGVRLWRERAIVKQEYQGILDGKAAVPEFSEMGKAVRVAGDQLDIEESGATNPGELSDWRQYPQHRYDDGSKKPASEMAHAVPPSAEFVWQGEQRDPLAPYKIDEEIALESDNTFYEQIKEEAASSTKVLVEVLQNKEEGVVKLTSQGPTRKSKYDYLEKWREMYRHGTLEAPEDPPLRFGRSPDDHHDSLASSVRDWYRRNRKTPATQAQLQRWEAEEARSTEERSSRKALQRSKRRRLRTR</sequence>
<feature type="region of interest" description="Disordered" evidence="2">
    <location>
        <begin position="918"/>
        <end position="951"/>
    </location>
</feature>
<dbReference type="PANTHER" id="PTHR13547">
    <property type="match status" value="1"/>
</dbReference>
<evidence type="ECO:0000256" key="1">
    <source>
        <dbReference type="PROSITE-ProRule" id="PRU00708"/>
    </source>
</evidence>
<keyword evidence="3" id="KW-0812">Transmembrane</keyword>
<evidence type="ECO:0000313" key="5">
    <source>
        <dbReference type="Proteomes" id="UP000318821"/>
    </source>
</evidence>
<feature type="transmembrane region" description="Helical" evidence="3">
    <location>
        <begin position="74"/>
        <end position="92"/>
    </location>
</feature>
<feature type="compositionally biased region" description="Basic and acidic residues" evidence="2">
    <location>
        <begin position="939"/>
        <end position="949"/>
    </location>
</feature>
<dbReference type="Proteomes" id="UP000318821">
    <property type="component" value="Unassembled WGS sequence"/>
</dbReference>
<feature type="repeat" description="PPR" evidence="1">
    <location>
        <begin position="629"/>
        <end position="664"/>
    </location>
</feature>
<dbReference type="VEuPathDB" id="TriTrypDB:LdBPK_201750.1"/>
<feature type="transmembrane region" description="Helical" evidence="3">
    <location>
        <begin position="45"/>
        <end position="67"/>
    </location>
</feature>
<feature type="compositionally biased region" description="Basic and acidic residues" evidence="2">
    <location>
        <begin position="1089"/>
        <end position="1102"/>
    </location>
</feature>
<dbReference type="VEuPathDB" id="TriTrypDB:LdCL_200022400"/>
<dbReference type="EMBL" id="RHLD01000038">
    <property type="protein sequence ID" value="TPP45411.1"/>
    <property type="molecule type" value="Genomic_DNA"/>
</dbReference>
<organism evidence="4 5">
    <name type="scientific">Leishmania donovani</name>
    <dbReference type="NCBI Taxonomy" id="5661"/>
    <lineage>
        <taxon>Eukaryota</taxon>
        <taxon>Discoba</taxon>
        <taxon>Euglenozoa</taxon>
        <taxon>Kinetoplastea</taxon>
        <taxon>Metakinetoplastina</taxon>
        <taxon>Trypanosomatida</taxon>
        <taxon>Trypanosomatidae</taxon>
        <taxon>Leishmaniinae</taxon>
        <taxon>Leishmania</taxon>
    </lineage>
</organism>
<dbReference type="NCBIfam" id="TIGR00756">
    <property type="entry name" value="PPR"/>
    <property type="match status" value="1"/>
</dbReference>
<keyword evidence="3" id="KW-0472">Membrane</keyword>
<dbReference type="GO" id="GO:0004526">
    <property type="term" value="F:ribonuclease P activity"/>
    <property type="evidence" value="ECO:0007669"/>
    <property type="project" value="TreeGrafter"/>
</dbReference>
<dbReference type="PROSITE" id="PS51375">
    <property type="entry name" value="PPR"/>
    <property type="match status" value="2"/>
</dbReference>
<dbReference type="FunFam" id="1.25.40.10:FF:000831">
    <property type="entry name" value="PPR repeat family, putative"/>
    <property type="match status" value="1"/>
</dbReference>
<dbReference type="Pfam" id="PF13812">
    <property type="entry name" value="PPR_3"/>
    <property type="match status" value="1"/>
</dbReference>
<dbReference type="Gene3D" id="1.25.40.10">
    <property type="entry name" value="Tetratricopeptide repeat domain"/>
    <property type="match status" value="3"/>
</dbReference>
<dbReference type="AlphaFoldDB" id="A0A504X8M8"/>
<gene>
    <name evidence="4" type="ORF">CGC20_31240</name>
</gene>
<evidence type="ECO:0000313" key="4">
    <source>
        <dbReference type="EMBL" id="TPP45411.1"/>
    </source>
</evidence>
<feature type="repeat" description="PPR" evidence="1">
    <location>
        <begin position="337"/>
        <end position="371"/>
    </location>
</feature>
<dbReference type="FunFam" id="1.25.40.10:FF:001032">
    <property type="entry name" value="PPR repeat family, putative"/>
    <property type="match status" value="1"/>
</dbReference>
<proteinExistence type="predicted"/>
<evidence type="ECO:0000256" key="2">
    <source>
        <dbReference type="SAM" id="MobiDB-lite"/>
    </source>
</evidence>
<protein>
    <submittedName>
        <fullName evidence="4">Pentatricopeptide repeat domain family protein</fullName>
    </submittedName>
</protein>
<dbReference type="FunFam" id="1.25.40.10:FF:001033">
    <property type="entry name" value="PPR repeat family, putative"/>
    <property type="match status" value="1"/>
</dbReference>
<dbReference type="GO" id="GO:0001682">
    <property type="term" value="P:tRNA 5'-leader removal"/>
    <property type="evidence" value="ECO:0007669"/>
    <property type="project" value="TreeGrafter"/>
</dbReference>
<comment type="caution">
    <text evidence="4">The sequence shown here is derived from an EMBL/GenBank/DDBJ whole genome shotgun (WGS) entry which is preliminary data.</text>
</comment>
<evidence type="ECO:0000256" key="3">
    <source>
        <dbReference type="SAM" id="Phobius"/>
    </source>
</evidence>
<feature type="compositionally biased region" description="Basic residues" evidence="2">
    <location>
        <begin position="1103"/>
        <end position="1117"/>
    </location>
</feature>
<feature type="region of interest" description="Disordered" evidence="2">
    <location>
        <begin position="1043"/>
        <end position="1117"/>
    </location>
</feature>
<dbReference type="VEuPathDB" id="TriTrypDB:LDHU3_20.2140"/>
<dbReference type="PANTHER" id="PTHR13547:SF10">
    <property type="entry name" value="PENTACOTRIPEPTIDE-REPEAT REGION OF PRORP DOMAIN-CONTAINING PROTEIN"/>
    <property type="match status" value="1"/>
</dbReference>
<dbReference type="InterPro" id="IPR002885">
    <property type="entry name" value="PPR_rpt"/>
</dbReference>
<reference evidence="5" key="1">
    <citation type="submission" date="2019-02" db="EMBL/GenBank/DDBJ databases">
        <title>FDA dAtabase for Regulatory Grade micrObial Sequences (FDA-ARGOS): Supporting development and validation of Infectious Disease Dx tests.</title>
        <authorList>
            <person name="Duncan R."/>
            <person name="Fisher C."/>
            <person name="Tallon L."/>
            <person name="Sadzewicz L."/>
            <person name="Sengamalay N."/>
            <person name="Ott S."/>
            <person name="Godinez A."/>
            <person name="Nagaraj S."/>
            <person name="Vavikolanu K."/>
            <person name="Vyas G."/>
            <person name="Nadendla S."/>
            <person name="Aluvathingal J."/>
            <person name="Sichtig H."/>
        </authorList>
    </citation>
    <scope>NUCLEOTIDE SEQUENCE [LARGE SCALE GENOMIC DNA]</scope>
    <source>
        <strain evidence="5">FDAARGOS_360</strain>
    </source>
</reference>
<accession>A0A504X8M8</accession>
<keyword evidence="3" id="KW-1133">Transmembrane helix</keyword>
<name>A0A504X8M8_LEIDO</name>
<dbReference type="InterPro" id="IPR011990">
    <property type="entry name" value="TPR-like_helical_dom_sf"/>
</dbReference>